<keyword evidence="4" id="KW-1185">Reference proteome</keyword>
<evidence type="ECO:0000313" key="4">
    <source>
        <dbReference type="Proteomes" id="UP000317093"/>
    </source>
</evidence>
<evidence type="ECO:0000259" key="1">
    <source>
        <dbReference type="Pfam" id="PF00534"/>
    </source>
</evidence>
<dbReference type="InterPro" id="IPR028098">
    <property type="entry name" value="Glyco_trans_4-like_N"/>
</dbReference>
<dbReference type="Pfam" id="PF00534">
    <property type="entry name" value="Glycos_transf_1"/>
    <property type="match status" value="1"/>
</dbReference>
<organism evidence="3 4">
    <name type="scientific">Kolteria novifilia</name>
    <dbReference type="NCBI Taxonomy" id="2527975"/>
    <lineage>
        <taxon>Bacteria</taxon>
        <taxon>Pseudomonadati</taxon>
        <taxon>Planctomycetota</taxon>
        <taxon>Planctomycetia</taxon>
        <taxon>Kolteriales</taxon>
        <taxon>Kolteriaceae</taxon>
        <taxon>Kolteria</taxon>
    </lineage>
</organism>
<name>A0A518B633_9BACT</name>
<dbReference type="GO" id="GO:0102335">
    <property type="term" value="F:N,N'-diacetylbacillosaminyl-diphospho-undecaprenol alpha-1,3-N-acetylgalactosaminyltransferase activity"/>
    <property type="evidence" value="ECO:0007669"/>
    <property type="project" value="UniProtKB-EC"/>
</dbReference>
<dbReference type="PANTHER" id="PTHR45947:SF3">
    <property type="entry name" value="SULFOQUINOVOSYL TRANSFERASE SQD2"/>
    <property type="match status" value="1"/>
</dbReference>
<dbReference type="EC" id="2.4.1.290" evidence="3"/>
<dbReference type="RefSeq" id="WP_419192586.1">
    <property type="nucleotide sequence ID" value="NZ_CP036279.1"/>
</dbReference>
<reference evidence="3 4" key="1">
    <citation type="submission" date="2019-02" db="EMBL/GenBank/DDBJ databases">
        <title>Deep-cultivation of Planctomycetes and their phenomic and genomic characterization uncovers novel biology.</title>
        <authorList>
            <person name="Wiegand S."/>
            <person name="Jogler M."/>
            <person name="Boedeker C."/>
            <person name="Pinto D."/>
            <person name="Vollmers J."/>
            <person name="Rivas-Marin E."/>
            <person name="Kohn T."/>
            <person name="Peeters S.H."/>
            <person name="Heuer A."/>
            <person name="Rast P."/>
            <person name="Oberbeckmann S."/>
            <person name="Bunk B."/>
            <person name="Jeske O."/>
            <person name="Meyerdierks A."/>
            <person name="Storesund J.E."/>
            <person name="Kallscheuer N."/>
            <person name="Luecker S."/>
            <person name="Lage O.M."/>
            <person name="Pohl T."/>
            <person name="Merkel B.J."/>
            <person name="Hornburger P."/>
            <person name="Mueller R.-W."/>
            <person name="Bruemmer F."/>
            <person name="Labrenz M."/>
            <person name="Spormann A.M."/>
            <person name="Op den Camp H."/>
            <person name="Overmann J."/>
            <person name="Amann R."/>
            <person name="Jetten M.S.M."/>
            <person name="Mascher T."/>
            <person name="Medema M.H."/>
            <person name="Devos D.P."/>
            <person name="Kaster A.-K."/>
            <person name="Ovreas L."/>
            <person name="Rohde M."/>
            <person name="Galperin M.Y."/>
            <person name="Jogler C."/>
        </authorList>
    </citation>
    <scope>NUCLEOTIDE SEQUENCE [LARGE SCALE GENOMIC DNA]</scope>
    <source>
        <strain evidence="3 4">Pan216</strain>
    </source>
</reference>
<evidence type="ECO:0000259" key="2">
    <source>
        <dbReference type="Pfam" id="PF13439"/>
    </source>
</evidence>
<dbReference type="Pfam" id="PF13439">
    <property type="entry name" value="Glyco_transf_4"/>
    <property type="match status" value="1"/>
</dbReference>
<protein>
    <submittedName>
        <fullName evidence="3">N, N'-diacetylbacillosaminyl-diphospho-undecaprenol alpha-1,3-N-acetylgalactosaminyltransferase</fullName>
        <ecNumber evidence="3">2.4.1.290</ecNumber>
    </submittedName>
</protein>
<dbReference type="InterPro" id="IPR001296">
    <property type="entry name" value="Glyco_trans_1"/>
</dbReference>
<dbReference type="Gene3D" id="3.40.50.2000">
    <property type="entry name" value="Glycogen Phosphorylase B"/>
    <property type="match status" value="2"/>
</dbReference>
<dbReference type="Proteomes" id="UP000317093">
    <property type="component" value="Chromosome"/>
</dbReference>
<dbReference type="PANTHER" id="PTHR45947">
    <property type="entry name" value="SULFOQUINOVOSYL TRANSFERASE SQD2"/>
    <property type="match status" value="1"/>
</dbReference>
<feature type="domain" description="Glycosyl transferase family 1" evidence="1">
    <location>
        <begin position="208"/>
        <end position="363"/>
    </location>
</feature>
<dbReference type="KEGG" id="knv:Pan216_33060"/>
<feature type="domain" description="Glycosyltransferase subfamily 4-like N-terminal" evidence="2">
    <location>
        <begin position="32"/>
        <end position="198"/>
    </location>
</feature>
<sequence length="389" mass="42732">MTLAQPADVNLDVTSAAKPRIAICISHFHPVVGGAEQYLLRLARRWAQAGHEPIVITRQQPKLPDSEIIDGIAIERSIGVIDKGPLFGLSFVASLARSLIRFRHRYDVILAGQAPWEAIATGLVGPLLRKPSAVQIMNTGSFGDVAQLERAKLGSMLQRFFRRNDRLLAISEHAAEELRRIGVPRSKIAFLSSSVDVEAFAPPTRSDPERDRSVLFVGRLADQKNPTCLLEAWRRLGQHHGARLLLAGAGPLEGTLRDIVRDQKLESVAFLGQVADMPSLYRRASLFVLPSLSEGCSNALLEAMACGLCPVVTDIGGNRDVVRDGDTGRLVRPNDAEHLASVLGELVGNPEERRRLGTAARDWVSAHRDIKIVANEYAELFRELHVEQE</sequence>
<dbReference type="SUPFAM" id="SSF53756">
    <property type="entry name" value="UDP-Glycosyltransferase/glycogen phosphorylase"/>
    <property type="match status" value="1"/>
</dbReference>
<accession>A0A518B633</accession>
<dbReference type="InterPro" id="IPR050194">
    <property type="entry name" value="Glycosyltransferase_grp1"/>
</dbReference>
<gene>
    <name evidence="3" type="primary">pglA</name>
    <name evidence="3" type="ORF">Pan216_33060</name>
</gene>
<keyword evidence="3" id="KW-0808">Transferase</keyword>
<dbReference type="CDD" id="cd03801">
    <property type="entry name" value="GT4_PimA-like"/>
    <property type="match status" value="1"/>
</dbReference>
<keyword evidence="3" id="KW-0328">Glycosyltransferase</keyword>
<dbReference type="AlphaFoldDB" id="A0A518B633"/>
<proteinExistence type="predicted"/>
<dbReference type="EMBL" id="CP036279">
    <property type="protein sequence ID" value="QDU62439.1"/>
    <property type="molecule type" value="Genomic_DNA"/>
</dbReference>
<evidence type="ECO:0000313" key="3">
    <source>
        <dbReference type="EMBL" id="QDU62439.1"/>
    </source>
</evidence>